<sequence length="133" mass="14455">MAITFEKALGIHPQTLAVRAKRAEVIASNIANADTPGYKAKGMDFKSALAQASQKQQTGMSRTHDKHFDVRISSNNGVQFRTPDQADTGDGNTVDAQVERNLYLENSMQYQASLQFLTGRIKGLKKAITGAGQ</sequence>
<dbReference type="PANTHER" id="PTHR30435:SF12">
    <property type="entry name" value="FLAGELLAR BASAL BODY ROD PROTEIN FLGB"/>
    <property type="match status" value="1"/>
</dbReference>
<organism evidence="10 12">
    <name type="scientific">Colwellia hornerae</name>
    <dbReference type="NCBI Taxonomy" id="89402"/>
    <lineage>
        <taxon>Bacteria</taxon>
        <taxon>Pseudomonadati</taxon>
        <taxon>Pseudomonadota</taxon>
        <taxon>Gammaproteobacteria</taxon>
        <taxon>Alteromonadales</taxon>
        <taxon>Colwelliaceae</taxon>
        <taxon>Colwellia</taxon>
    </lineage>
</organism>
<accession>A0A5C6Q4B2</accession>
<dbReference type="NCBIfam" id="TIGR01396">
    <property type="entry name" value="FlgB"/>
    <property type="match status" value="1"/>
</dbReference>
<comment type="subcellular location">
    <subcellularLocation>
        <location evidence="1 6">Bacterial flagellum basal body</location>
    </subcellularLocation>
</comment>
<keyword evidence="11" id="KW-1185">Reference proteome</keyword>
<evidence type="ECO:0000256" key="2">
    <source>
        <dbReference type="ARBA" id="ARBA00009677"/>
    </source>
</evidence>
<evidence type="ECO:0000256" key="4">
    <source>
        <dbReference type="ARBA" id="ARBA00023143"/>
    </source>
</evidence>
<protein>
    <recommendedName>
        <fullName evidence="3 6">Flagellar basal body rod protein FlgB</fullName>
    </recommendedName>
</protein>
<dbReference type="GO" id="GO:0071978">
    <property type="term" value="P:bacterial-type flagellum-dependent swarming motility"/>
    <property type="evidence" value="ECO:0007669"/>
    <property type="project" value="TreeGrafter"/>
</dbReference>
<dbReference type="Pfam" id="PF00460">
    <property type="entry name" value="Flg_bb_rod"/>
    <property type="match status" value="1"/>
</dbReference>
<dbReference type="RefSeq" id="WP_146799146.1">
    <property type="nucleotide sequence ID" value="NZ_VOLP01000009.1"/>
</dbReference>
<keyword evidence="10" id="KW-0966">Cell projection</keyword>
<evidence type="ECO:0000256" key="5">
    <source>
        <dbReference type="ARBA" id="ARBA00024934"/>
    </source>
</evidence>
<evidence type="ECO:0000256" key="3">
    <source>
        <dbReference type="ARBA" id="ARBA00014376"/>
    </source>
</evidence>
<comment type="subunit">
    <text evidence="6">The basal body constitutes a major portion of the flagellar organelle and consists of a number of rings mounted on a central rod.</text>
</comment>
<evidence type="ECO:0000259" key="8">
    <source>
        <dbReference type="Pfam" id="PF00460"/>
    </source>
</evidence>
<evidence type="ECO:0000313" key="10">
    <source>
        <dbReference type="EMBL" id="TWX63658.1"/>
    </source>
</evidence>
<dbReference type="EMBL" id="VOLQ01000040">
    <property type="protein sequence ID" value="TWX63658.1"/>
    <property type="molecule type" value="Genomic_DNA"/>
</dbReference>
<comment type="caution">
    <text evidence="10">The sequence shown here is derived from an EMBL/GenBank/DDBJ whole genome shotgun (WGS) entry which is preliminary data.</text>
</comment>
<feature type="region of interest" description="Disordered" evidence="7">
    <location>
        <begin position="51"/>
        <end position="93"/>
    </location>
</feature>
<dbReference type="PIRSF" id="PIRSF002889">
    <property type="entry name" value="Rod_FlgB"/>
    <property type="match status" value="1"/>
</dbReference>
<evidence type="ECO:0000256" key="1">
    <source>
        <dbReference type="ARBA" id="ARBA00004117"/>
    </source>
</evidence>
<keyword evidence="10" id="KW-0282">Flagellum</keyword>
<keyword evidence="10" id="KW-0969">Cilium</keyword>
<comment type="function">
    <text evidence="5 6">Structural component of flagellum, the bacterial motility apparatus. Part of the rod structure of flagellar basal body.</text>
</comment>
<evidence type="ECO:0000313" key="12">
    <source>
        <dbReference type="Proteomes" id="UP000321917"/>
    </source>
</evidence>
<evidence type="ECO:0000256" key="7">
    <source>
        <dbReference type="SAM" id="MobiDB-lite"/>
    </source>
</evidence>
<evidence type="ECO:0000313" key="9">
    <source>
        <dbReference type="EMBL" id="TWX60921.1"/>
    </source>
</evidence>
<proteinExistence type="inferred from homology"/>
<gene>
    <name evidence="10" type="primary">flgB</name>
    <name evidence="9" type="ORF">ESZ26_07630</name>
    <name evidence="10" type="ORF">ESZ27_16110</name>
</gene>
<reference evidence="10 12" key="1">
    <citation type="submission" date="2019-07" db="EMBL/GenBank/DDBJ databases">
        <title>Genomes of sea-ice associated Colwellia species.</title>
        <authorList>
            <person name="Bowman J.P."/>
        </authorList>
    </citation>
    <scope>NUCLEOTIDE SEQUENCE [LARGE SCALE GENOMIC DNA]</scope>
    <source>
        <strain evidence="9 11">ACAM 607</strain>
        <strain evidence="10 12">IC036</strain>
    </source>
</reference>
<dbReference type="EMBL" id="VOLR01000008">
    <property type="protein sequence ID" value="TWX60921.1"/>
    <property type="molecule type" value="Genomic_DNA"/>
</dbReference>
<dbReference type="Proteomes" id="UP000321917">
    <property type="component" value="Unassembled WGS sequence"/>
</dbReference>
<comment type="similarity">
    <text evidence="2 6">Belongs to the flagella basal body rod proteins family.</text>
</comment>
<dbReference type="Proteomes" id="UP000321525">
    <property type="component" value="Unassembled WGS sequence"/>
</dbReference>
<dbReference type="InterPro" id="IPR006300">
    <property type="entry name" value="FlgB"/>
</dbReference>
<dbReference type="OrthoDB" id="9788334at2"/>
<keyword evidence="4 6" id="KW-0975">Bacterial flagellum</keyword>
<evidence type="ECO:0000313" key="11">
    <source>
        <dbReference type="Proteomes" id="UP000321525"/>
    </source>
</evidence>
<name>A0A5C6Q4B2_9GAMM</name>
<dbReference type="GO" id="GO:0030694">
    <property type="term" value="C:bacterial-type flagellum basal body, rod"/>
    <property type="evidence" value="ECO:0007669"/>
    <property type="project" value="InterPro"/>
</dbReference>
<dbReference type="InterPro" id="IPR001444">
    <property type="entry name" value="Flag_bb_rod_N"/>
</dbReference>
<evidence type="ECO:0000256" key="6">
    <source>
        <dbReference type="PIRNR" id="PIRNR002889"/>
    </source>
</evidence>
<dbReference type="InterPro" id="IPR019776">
    <property type="entry name" value="Flagellar_basal_body_rod_CS"/>
</dbReference>
<dbReference type="PROSITE" id="PS00588">
    <property type="entry name" value="FLAGELLA_BB_ROD"/>
    <property type="match status" value="1"/>
</dbReference>
<dbReference type="PANTHER" id="PTHR30435">
    <property type="entry name" value="FLAGELLAR PROTEIN"/>
    <property type="match status" value="1"/>
</dbReference>
<feature type="domain" description="Flagellar basal body rod protein N-terminal" evidence="8">
    <location>
        <begin position="16"/>
        <end position="39"/>
    </location>
</feature>
<dbReference type="AlphaFoldDB" id="A0A5C6Q4B2"/>